<dbReference type="Pfam" id="PF02902">
    <property type="entry name" value="Peptidase_C48"/>
    <property type="match status" value="1"/>
</dbReference>
<protein>
    <recommendedName>
        <fullName evidence="4">Ubiquitin-like protease family profile domain-containing protein</fullName>
    </recommendedName>
</protein>
<dbReference type="InterPro" id="IPR038765">
    <property type="entry name" value="Papain-like_cys_pep_sf"/>
</dbReference>
<comment type="caution">
    <text evidence="5">The sequence shown here is derived from an EMBL/GenBank/DDBJ whole genome shotgun (WGS) entry which is preliminary data.</text>
</comment>
<accession>A0AA39LXC1</accession>
<dbReference type="InterPro" id="IPR003653">
    <property type="entry name" value="Peptidase_C48_C"/>
</dbReference>
<dbReference type="Proteomes" id="UP001175271">
    <property type="component" value="Unassembled WGS sequence"/>
</dbReference>
<evidence type="ECO:0000313" key="5">
    <source>
        <dbReference type="EMBL" id="KAK0413042.1"/>
    </source>
</evidence>
<keyword evidence="3" id="KW-0378">Hydrolase</keyword>
<dbReference type="GO" id="GO:0008234">
    <property type="term" value="F:cysteine-type peptidase activity"/>
    <property type="evidence" value="ECO:0007669"/>
    <property type="project" value="InterPro"/>
</dbReference>
<evidence type="ECO:0000259" key="4">
    <source>
        <dbReference type="Pfam" id="PF02902"/>
    </source>
</evidence>
<evidence type="ECO:0000256" key="3">
    <source>
        <dbReference type="ARBA" id="ARBA00022801"/>
    </source>
</evidence>
<evidence type="ECO:0000313" key="6">
    <source>
        <dbReference type="Proteomes" id="UP001175271"/>
    </source>
</evidence>
<keyword evidence="2" id="KW-0645">Protease</keyword>
<proteinExistence type="inferred from homology"/>
<reference evidence="5" key="1">
    <citation type="submission" date="2023-06" db="EMBL/GenBank/DDBJ databases">
        <title>Genomic analysis of the entomopathogenic nematode Steinernema hermaphroditum.</title>
        <authorList>
            <person name="Schwarz E.M."/>
            <person name="Heppert J.K."/>
            <person name="Baniya A."/>
            <person name="Schwartz H.T."/>
            <person name="Tan C.-H."/>
            <person name="Antoshechkin I."/>
            <person name="Sternberg P.W."/>
            <person name="Goodrich-Blair H."/>
            <person name="Dillman A.R."/>
        </authorList>
    </citation>
    <scope>NUCLEOTIDE SEQUENCE</scope>
    <source>
        <strain evidence="5">PS9179</strain>
        <tissue evidence="5">Whole animal</tissue>
    </source>
</reference>
<gene>
    <name evidence="5" type="ORF">QR680_006562</name>
</gene>
<dbReference type="SUPFAM" id="SSF54001">
    <property type="entry name" value="Cysteine proteinases"/>
    <property type="match status" value="1"/>
</dbReference>
<dbReference type="Gene3D" id="3.40.395.10">
    <property type="entry name" value="Adenoviral Proteinase, Chain A"/>
    <property type="match status" value="1"/>
</dbReference>
<dbReference type="GO" id="GO:0006508">
    <property type="term" value="P:proteolysis"/>
    <property type="evidence" value="ECO:0007669"/>
    <property type="project" value="UniProtKB-KW"/>
</dbReference>
<sequence>MAHEVCTLSSDDETFPEEQQVNIVEQRKLQHGALIGLGTKKGSTWISDQTVFDYLCLKLPDFLVIEPLVFQASYNINSRGIIGSREDAPQGVVLMPVQYEDHWILGILEIQLGMVAVFDTLRKKLHENIWMRMEDVAKMLIKKFPGTEPNHRTSDAVYVVEARDDQYAMQFDLVNCGPLVCMLACAYCARQSMFFNEEDIAEWRRQAFEFLVTTEMHVKSHRIGPLKKADGAPKRANLNMTL</sequence>
<organism evidence="5 6">
    <name type="scientific">Steinernema hermaphroditum</name>
    <dbReference type="NCBI Taxonomy" id="289476"/>
    <lineage>
        <taxon>Eukaryota</taxon>
        <taxon>Metazoa</taxon>
        <taxon>Ecdysozoa</taxon>
        <taxon>Nematoda</taxon>
        <taxon>Chromadorea</taxon>
        <taxon>Rhabditida</taxon>
        <taxon>Tylenchina</taxon>
        <taxon>Panagrolaimomorpha</taxon>
        <taxon>Strongyloidoidea</taxon>
        <taxon>Steinernematidae</taxon>
        <taxon>Steinernema</taxon>
    </lineage>
</organism>
<feature type="domain" description="Ubiquitin-like protease family profile" evidence="4">
    <location>
        <begin position="92"/>
        <end position="207"/>
    </location>
</feature>
<keyword evidence="6" id="KW-1185">Reference proteome</keyword>
<dbReference type="AlphaFoldDB" id="A0AA39LXC1"/>
<evidence type="ECO:0000256" key="2">
    <source>
        <dbReference type="ARBA" id="ARBA00022670"/>
    </source>
</evidence>
<name>A0AA39LXC1_9BILA</name>
<comment type="similarity">
    <text evidence="1">Belongs to the peptidase C48 family.</text>
</comment>
<dbReference type="EMBL" id="JAUCMV010000003">
    <property type="protein sequence ID" value="KAK0413042.1"/>
    <property type="molecule type" value="Genomic_DNA"/>
</dbReference>
<evidence type="ECO:0000256" key="1">
    <source>
        <dbReference type="ARBA" id="ARBA00005234"/>
    </source>
</evidence>